<dbReference type="AlphaFoldDB" id="A0A0F9MDK1"/>
<organism evidence="1">
    <name type="scientific">marine sediment metagenome</name>
    <dbReference type="NCBI Taxonomy" id="412755"/>
    <lineage>
        <taxon>unclassified sequences</taxon>
        <taxon>metagenomes</taxon>
        <taxon>ecological metagenomes</taxon>
    </lineage>
</organism>
<name>A0A0F9MDK1_9ZZZZ</name>
<sequence length="144" mass="16239">MLPEFPGKVNKGWFIFNKPKVFRAYTDGLKDGDYYATLHKVKGSPKTLEQLGYFHAVVVPTILKQMVEDGNRTVKFELNGKVKEIPLTEDMVVVMMKEVWAKSKGVKVKSKADMTKAEASELIDISIEWAARYLGCSIPEPSKL</sequence>
<accession>A0A0F9MDK1</accession>
<proteinExistence type="predicted"/>
<gene>
    <name evidence="1" type="ORF">LCGC14_1472950</name>
</gene>
<dbReference type="EMBL" id="LAZR01010381">
    <property type="protein sequence ID" value="KKM67247.1"/>
    <property type="molecule type" value="Genomic_DNA"/>
</dbReference>
<protein>
    <submittedName>
        <fullName evidence="1">Uncharacterized protein</fullName>
    </submittedName>
</protein>
<evidence type="ECO:0000313" key="1">
    <source>
        <dbReference type="EMBL" id="KKM67247.1"/>
    </source>
</evidence>
<reference evidence="1" key="1">
    <citation type="journal article" date="2015" name="Nature">
        <title>Complex archaea that bridge the gap between prokaryotes and eukaryotes.</title>
        <authorList>
            <person name="Spang A."/>
            <person name="Saw J.H."/>
            <person name="Jorgensen S.L."/>
            <person name="Zaremba-Niedzwiedzka K."/>
            <person name="Martijn J."/>
            <person name="Lind A.E."/>
            <person name="van Eijk R."/>
            <person name="Schleper C."/>
            <person name="Guy L."/>
            <person name="Ettema T.J."/>
        </authorList>
    </citation>
    <scope>NUCLEOTIDE SEQUENCE</scope>
</reference>
<comment type="caution">
    <text evidence="1">The sequence shown here is derived from an EMBL/GenBank/DDBJ whole genome shotgun (WGS) entry which is preliminary data.</text>
</comment>